<organism evidence="1 2">
    <name type="scientific">Subtercola boreus</name>
    <dbReference type="NCBI Taxonomy" id="120213"/>
    <lineage>
        <taxon>Bacteria</taxon>
        <taxon>Bacillati</taxon>
        <taxon>Actinomycetota</taxon>
        <taxon>Actinomycetes</taxon>
        <taxon>Micrococcales</taxon>
        <taxon>Microbacteriaceae</taxon>
        <taxon>Subtercola</taxon>
    </lineage>
</organism>
<accession>A0A3E0VK44</accession>
<reference evidence="1 2" key="1">
    <citation type="submission" date="2017-04" db="EMBL/GenBank/DDBJ databases">
        <title>Comparative genome analysis of Subtercola boreus.</title>
        <authorList>
            <person name="Cho Y.-J."/>
            <person name="Cho A."/>
            <person name="Kim O.-S."/>
            <person name="Lee J.-I."/>
        </authorList>
    </citation>
    <scope>NUCLEOTIDE SEQUENCE [LARGE SCALE GENOMIC DNA]</scope>
    <source>
        <strain evidence="1 2">K300</strain>
    </source>
</reference>
<evidence type="ECO:0000313" key="1">
    <source>
        <dbReference type="EMBL" id="RFA10101.1"/>
    </source>
</evidence>
<evidence type="ECO:0000313" key="2">
    <source>
        <dbReference type="Proteomes" id="UP000256486"/>
    </source>
</evidence>
<name>A0A3E0VK44_9MICO</name>
<keyword evidence="2" id="KW-1185">Reference proteome</keyword>
<comment type="caution">
    <text evidence="1">The sequence shown here is derived from an EMBL/GenBank/DDBJ whole genome shotgun (WGS) entry which is preliminary data.</text>
</comment>
<gene>
    <name evidence="1" type="ORF">B7R54_13435</name>
</gene>
<dbReference type="EMBL" id="NBWZ01000001">
    <property type="protein sequence ID" value="RFA10101.1"/>
    <property type="molecule type" value="Genomic_DNA"/>
</dbReference>
<protein>
    <submittedName>
        <fullName evidence="1">Uncharacterized protein</fullName>
    </submittedName>
</protein>
<dbReference type="AlphaFoldDB" id="A0A3E0VK44"/>
<dbReference type="Proteomes" id="UP000256486">
    <property type="component" value="Unassembled WGS sequence"/>
</dbReference>
<proteinExistence type="predicted"/>
<sequence length="146" mass="16462">MNLRLWQWMHDCTISLSEEDLATRTRSFLVDCAWEMGMAAPLRHCRLELRSVSLCRLSIANDGEVSFVESDFIAGHEFTVLTAALDDDEITLRVTGDVELDGVRHGFGLLELIYDHDYVMAPPRDSLPSAELVTLLDKAAARHWAD</sequence>